<keyword evidence="2" id="KW-0813">Transport</keyword>
<dbReference type="CDD" id="cd13590">
    <property type="entry name" value="PBP2_PotD_PotF_like"/>
    <property type="match status" value="1"/>
</dbReference>
<dbReference type="PANTHER" id="PTHR30222">
    <property type="entry name" value="SPERMIDINE/PUTRESCINE-BINDING PERIPLASMIC PROTEIN"/>
    <property type="match status" value="1"/>
</dbReference>
<dbReference type="PANTHER" id="PTHR30222:SF17">
    <property type="entry name" value="SPERMIDINE_PUTRESCINE-BINDING PERIPLASMIC PROTEIN"/>
    <property type="match status" value="1"/>
</dbReference>
<comment type="caution">
    <text evidence="5">The sequence shown here is derived from an EMBL/GenBank/DDBJ whole genome shotgun (WGS) entry which is preliminary data.</text>
</comment>
<organism evidence="5 6">
    <name type="scientific">Candidatus Magnetoglobus multicellularis str. Araruama</name>
    <dbReference type="NCBI Taxonomy" id="890399"/>
    <lineage>
        <taxon>Bacteria</taxon>
        <taxon>Pseudomonadati</taxon>
        <taxon>Thermodesulfobacteriota</taxon>
        <taxon>Desulfobacteria</taxon>
        <taxon>Desulfobacterales</taxon>
        <taxon>Desulfobacteraceae</taxon>
        <taxon>Candidatus Magnetoglobus</taxon>
    </lineage>
</organism>
<sequence>MYTIIIYILLIIMPVAASSLELKNKLVFLNWPDYIHPEVVSSFEKQYKVKVHEVNYETDELKEEMLLASDAKGFDIMVGSGITMIQYIKRRWIDKIQTQHIPNFKHIQKRFKEIHPDLCEYAVPYLWGTLGIGYRKDKISPPVNSWADLFRPKNNLRNKILMINDSKDTVGAALKLCGFSMNSTNSKHYDTVFHVLKSQSGFVKEYGYIDLEDQSPLVTGEIWMAMMYNGDALALQQKNDQIAYCVPKEGTNLWIDYLAILSKSNNKELAREFINYIIDPKNSAKISMFLKYATPNQGAERYMSKEHLDNPMIYPPEKVMEISEIFCHLPAVIIKKRNSIFSNIVHRVD</sequence>
<dbReference type="Gene3D" id="3.40.190.10">
    <property type="entry name" value="Periplasmic binding protein-like II"/>
    <property type="match status" value="2"/>
</dbReference>
<reference evidence="6" key="1">
    <citation type="submission" date="2012-11" db="EMBL/GenBank/DDBJ databases">
        <authorList>
            <person name="Lucero-Rivera Y.E."/>
            <person name="Tovar-Ramirez D."/>
        </authorList>
    </citation>
    <scope>NUCLEOTIDE SEQUENCE [LARGE SCALE GENOMIC DNA]</scope>
    <source>
        <strain evidence="6">Araruama</strain>
    </source>
</reference>
<dbReference type="SUPFAM" id="SSF53850">
    <property type="entry name" value="Periplasmic binding protein-like II"/>
    <property type="match status" value="1"/>
</dbReference>
<dbReference type="PIRSF" id="PIRSF019574">
    <property type="entry name" value="Periplasmic_polyamine_BP"/>
    <property type="match status" value="1"/>
</dbReference>
<proteinExistence type="predicted"/>
<dbReference type="GO" id="GO:0042597">
    <property type="term" value="C:periplasmic space"/>
    <property type="evidence" value="ECO:0007669"/>
    <property type="project" value="UniProtKB-SubCell"/>
</dbReference>
<dbReference type="Proteomes" id="UP000189670">
    <property type="component" value="Unassembled WGS sequence"/>
</dbReference>
<keyword evidence="4" id="KW-0574">Periplasm</keyword>
<evidence type="ECO:0000256" key="2">
    <source>
        <dbReference type="ARBA" id="ARBA00022448"/>
    </source>
</evidence>
<evidence type="ECO:0000313" key="6">
    <source>
        <dbReference type="Proteomes" id="UP000189670"/>
    </source>
</evidence>
<dbReference type="PRINTS" id="PR00909">
    <property type="entry name" value="SPERMDNBNDNG"/>
</dbReference>
<dbReference type="Pfam" id="PF13416">
    <property type="entry name" value="SBP_bac_8"/>
    <property type="match status" value="1"/>
</dbReference>
<comment type="subcellular location">
    <subcellularLocation>
        <location evidence="1">Periplasm</location>
    </subcellularLocation>
</comment>
<name>A0A1V1PB22_9BACT</name>
<protein>
    <submittedName>
        <fullName evidence="5">Spermidine/putrescine-binding periplasmic protein</fullName>
    </submittedName>
</protein>
<gene>
    <name evidence="5" type="ORF">OMM_02086</name>
</gene>
<keyword evidence="3" id="KW-0732">Signal</keyword>
<evidence type="ECO:0000256" key="1">
    <source>
        <dbReference type="ARBA" id="ARBA00004418"/>
    </source>
</evidence>
<dbReference type="GO" id="GO:0015846">
    <property type="term" value="P:polyamine transport"/>
    <property type="evidence" value="ECO:0007669"/>
    <property type="project" value="InterPro"/>
</dbReference>
<evidence type="ECO:0000313" key="5">
    <source>
        <dbReference type="EMBL" id="ETR71963.1"/>
    </source>
</evidence>
<evidence type="ECO:0000256" key="4">
    <source>
        <dbReference type="ARBA" id="ARBA00022764"/>
    </source>
</evidence>
<accession>A0A1V1PB22</accession>
<dbReference type="GO" id="GO:0019808">
    <property type="term" value="F:polyamine binding"/>
    <property type="evidence" value="ECO:0007669"/>
    <property type="project" value="InterPro"/>
</dbReference>
<dbReference type="AlphaFoldDB" id="A0A1V1PB22"/>
<dbReference type="InterPro" id="IPR001188">
    <property type="entry name" value="Sperm_putr-bd"/>
</dbReference>
<evidence type="ECO:0000256" key="3">
    <source>
        <dbReference type="ARBA" id="ARBA00022729"/>
    </source>
</evidence>
<dbReference type="InterPro" id="IPR006059">
    <property type="entry name" value="SBP"/>
</dbReference>
<dbReference type="EMBL" id="ATBP01000201">
    <property type="protein sequence ID" value="ETR71963.1"/>
    <property type="molecule type" value="Genomic_DNA"/>
</dbReference>